<dbReference type="PANTHER" id="PTHR30365:SF15">
    <property type="entry name" value="CYTOCHROME BD UBIQUINOL OXIDASE SUBUNIT 1"/>
    <property type="match status" value="1"/>
</dbReference>
<proteinExistence type="inferred from homology"/>
<evidence type="ECO:0000256" key="1">
    <source>
        <dbReference type="ARBA" id="ARBA00004651"/>
    </source>
</evidence>
<evidence type="ECO:0000256" key="13">
    <source>
        <dbReference type="SAM" id="Phobius"/>
    </source>
</evidence>
<feature type="region of interest" description="Disordered" evidence="12">
    <location>
        <begin position="376"/>
        <end position="403"/>
    </location>
</feature>
<dbReference type="AlphaFoldDB" id="A0A919VD36"/>
<dbReference type="GO" id="GO:0016682">
    <property type="term" value="F:oxidoreductase activity, acting on diphenols and related substances as donors, oxygen as acceptor"/>
    <property type="evidence" value="ECO:0007669"/>
    <property type="project" value="TreeGrafter"/>
</dbReference>
<feature type="transmembrane region" description="Helical" evidence="13">
    <location>
        <begin position="127"/>
        <end position="150"/>
    </location>
</feature>
<protein>
    <submittedName>
        <fullName evidence="14">Cytochrome ubiquinol oxidase subunit I</fullName>
    </submittedName>
</protein>
<feature type="transmembrane region" description="Helical" evidence="13">
    <location>
        <begin position="260"/>
        <end position="284"/>
    </location>
</feature>
<dbReference type="GO" id="GO:0020037">
    <property type="term" value="F:heme binding"/>
    <property type="evidence" value="ECO:0007669"/>
    <property type="project" value="TreeGrafter"/>
</dbReference>
<dbReference type="PANTHER" id="PTHR30365">
    <property type="entry name" value="CYTOCHROME D UBIQUINOL OXIDASE"/>
    <property type="match status" value="1"/>
</dbReference>
<evidence type="ECO:0000256" key="10">
    <source>
        <dbReference type="ARBA" id="ARBA00023004"/>
    </source>
</evidence>
<dbReference type="GO" id="GO:0005886">
    <property type="term" value="C:plasma membrane"/>
    <property type="evidence" value="ECO:0007669"/>
    <property type="project" value="UniProtKB-SubCell"/>
</dbReference>
<feature type="transmembrane region" description="Helical" evidence="13">
    <location>
        <begin position="222"/>
        <end position="240"/>
    </location>
</feature>
<accession>A0A919VD36</accession>
<comment type="caution">
    <text evidence="14">The sequence shown here is derived from an EMBL/GenBank/DDBJ whole genome shotgun (WGS) entry which is preliminary data.</text>
</comment>
<gene>
    <name evidence="14" type="primary">cydA_3</name>
    <name evidence="14" type="ORF">Ssi02_39700</name>
</gene>
<reference evidence="14" key="1">
    <citation type="submission" date="2021-01" db="EMBL/GenBank/DDBJ databases">
        <title>Whole genome shotgun sequence of Sinosporangium siamense NBRC 109515.</title>
        <authorList>
            <person name="Komaki H."/>
            <person name="Tamura T."/>
        </authorList>
    </citation>
    <scope>NUCLEOTIDE SEQUENCE</scope>
    <source>
        <strain evidence="14">NBRC 109515</strain>
    </source>
</reference>
<evidence type="ECO:0000313" key="15">
    <source>
        <dbReference type="Proteomes" id="UP000606172"/>
    </source>
</evidence>
<dbReference type="Proteomes" id="UP000606172">
    <property type="component" value="Unassembled WGS sequence"/>
</dbReference>
<evidence type="ECO:0000256" key="8">
    <source>
        <dbReference type="ARBA" id="ARBA00022982"/>
    </source>
</evidence>
<name>A0A919VD36_9ACTN</name>
<keyword evidence="15" id="KW-1185">Reference proteome</keyword>
<comment type="subcellular location">
    <subcellularLocation>
        <location evidence="1">Cell membrane</location>
        <topology evidence="1">Multi-pass membrane protein</topology>
    </subcellularLocation>
</comment>
<evidence type="ECO:0000256" key="4">
    <source>
        <dbReference type="ARBA" id="ARBA00022475"/>
    </source>
</evidence>
<feature type="transmembrane region" description="Helical" evidence="13">
    <location>
        <begin position="53"/>
        <end position="71"/>
    </location>
</feature>
<dbReference type="GO" id="GO:0070069">
    <property type="term" value="C:cytochrome complex"/>
    <property type="evidence" value="ECO:0007669"/>
    <property type="project" value="InterPro"/>
</dbReference>
<dbReference type="Pfam" id="PF01654">
    <property type="entry name" value="Cyt_bd_oxida_I"/>
    <property type="match status" value="2"/>
</dbReference>
<keyword evidence="8" id="KW-0249">Electron transport</keyword>
<dbReference type="InterPro" id="IPR002585">
    <property type="entry name" value="Cyt-d_ubiquinol_oxidase_su_1"/>
</dbReference>
<keyword evidence="6 13" id="KW-0812">Transmembrane</keyword>
<dbReference type="GO" id="GO:0046872">
    <property type="term" value="F:metal ion binding"/>
    <property type="evidence" value="ECO:0007669"/>
    <property type="project" value="UniProtKB-KW"/>
</dbReference>
<evidence type="ECO:0000313" key="14">
    <source>
        <dbReference type="EMBL" id="GII93739.1"/>
    </source>
</evidence>
<dbReference type="EMBL" id="BOOW01000026">
    <property type="protein sequence ID" value="GII93739.1"/>
    <property type="molecule type" value="Genomic_DNA"/>
</dbReference>
<keyword evidence="10" id="KW-0408">Iron</keyword>
<feature type="transmembrane region" description="Helical" evidence="13">
    <location>
        <begin position="91"/>
        <end position="115"/>
    </location>
</feature>
<dbReference type="PIRSF" id="PIRSF006446">
    <property type="entry name" value="Cyt_quinol_oxidase_1"/>
    <property type="match status" value="1"/>
</dbReference>
<keyword evidence="5" id="KW-0349">Heme</keyword>
<evidence type="ECO:0000256" key="11">
    <source>
        <dbReference type="ARBA" id="ARBA00023136"/>
    </source>
</evidence>
<dbReference type="GO" id="GO:0019646">
    <property type="term" value="P:aerobic electron transport chain"/>
    <property type="evidence" value="ECO:0007669"/>
    <property type="project" value="InterPro"/>
</dbReference>
<keyword evidence="7" id="KW-0479">Metal-binding</keyword>
<evidence type="ECO:0000256" key="12">
    <source>
        <dbReference type="SAM" id="MobiDB-lite"/>
    </source>
</evidence>
<feature type="transmembrane region" description="Helical" evidence="13">
    <location>
        <begin position="343"/>
        <end position="365"/>
    </location>
</feature>
<sequence>MEVLDLARLQFAMTGSVHFLFVVLTLGMAPMVAVMQTKHLVTGKPVYEGMTRFWGQIYVINYALGIMTGLVMEFQFGMNWSGLSHFAGDVFGGPLAIETLVAFFLESTFLGLWIFGWHKLPPRLHLACIWMVAFTAYLSAFWIMVANSYLQNPVGSELRDGRLVLTDFPALLTNPTFVAALPHVIGAGVLTGGCVVAGASAYRLFRRPADEELFKRSLRTGLTWAGVGALLSIGSGYAQIPLVMGVQPGKFDGEGNLAATVGFGFMILLAEMLALLILVMVIVVARVHRLRWTHPLIMLMAPVPFLIAILGWLAREIGRQPWAVYGKLTTADAITPGLSSGTIIASLVAFPGLLLLLAAVDYLLILKAIRREPGEVGLGRPPDTGDEVAAGPLPPHRAHAGNL</sequence>
<feature type="transmembrane region" description="Helical" evidence="13">
    <location>
        <begin position="12"/>
        <end position="33"/>
    </location>
</feature>
<evidence type="ECO:0000256" key="9">
    <source>
        <dbReference type="ARBA" id="ARBA00022989"/>
    </source>
</evidence>
<keyword evidence="4" id="KW-1003">Cell membrane</keyword>
<evidence type="ECO:0000256" key="5">
    <source>
        <dbReference type="ARBA" id="ARBA00022617"/>
    </source>
</evidence>
<evidence type="ECO:0000256" key="2">
    <source>
        <dbReference type="ARBA" id="ARBA00009819"/>
    </source>
</evidence>
<feature type="transmembrane region" description="Helical" evidence="13">
    <location>
        <begin position="177"/>
        <end position="202"/>
    </location>
</feature>
<dbReference type="GO" id="GO:0009055">
    <property type="term" value="F:electron transfer activity"/>
    <property type="evidence" value="ECO:0007669"/>
    <property type="project" value="InterPro"/>
</dbReference>
<evidence type="ECO:0000256" key="3">
    <source>
        <dbReference type="ARBA" id="ARBA00022448"/>
    </source>
</evidence>
<evidence type="ECO:0000256" key="6">
    <source>
        <dbReference type="ARBA" id="ARBA00022692"/>
    </source>
</evidence>
<keyword evidence="3" id="KW-0813">Transport</keyword>
<dbReference type="RefSeq" id="WP_204027358.1">
    <property type="nucleotide sequence ID" value="NZ_BOOW01000026.1"/>
</dbReference>
<feature type="transmembrane region" description="Helical" evidence="13">
    <location>
        <begin position="296"/>
        <end position="314"/>
    </location>
</feature>
<keyword evidence="11 13" id="KW-0472">Membrane</keyword>
<evidence type="ECO:0000256" key="7">
    <source>
        <dbReference type="ARBA" id="ARBA00022723"/>
    </source>
</evidence>
<comment type="similarity">
    <text evidence="2">Belongs to the cytochrome ubiquinol oxidase subunit 1 family.</text>
</comment>
<keyword evidence="9 13" id="KW-1133">Transmembrane helix</keyword>
<organism evidence="14 15">
    <name type="scientific">Sinosporangium siamense</name>
    <dbReference type="NCBI Taxonomy" id="1367973"/>
    <lineage>
        <taxon>Bacteria</taxon>
        <taxon>Bacillati</taxon>
        <taxon>Actinomycetota</taxon>
        <taxon>Actinomycetes</taxon>
        <taxon>Streptosporangiales</taxon>
        <taxon>Streptosporangiaceae</taxon>
        <taxon>Sinosporangium</taxon>
    </lineage>
</organism>